<evidence type="ECO:0000313" key="2">
    <source>
        <dbReference type="EMBL" id="VDD95505.1"/>
    </source>
</evidence>
<name>A0A0N4VJB0_ENTVE</name>
<accession>A0A0N4VJB0</accession>
<evidence type="ECO:0000313" key="3">
    <source>
        <dbReference type="Proteomes" id="UP000274131"/>
    </source>
</evidence>
<reference evidence="4" key="1">
    <citation type="submission" date="2017-02" db="UniProtKB">
        <authorList>
            <consortium name="WormBaseParasite"/>
        </authorList>
    </citation>
    <scope>IDENTIFICATION</scope>
</reference>
<feature type="compositionally biased region" description="Pro residues" evidence="1">
    <location>
        <begin position="61"/>
        <end position="73"/>
    </location>
</feature>
<sequence>MQPTQGKPPAVPPLASPTTVNLMSTQYTIQPTVFSVTSGGSPTVLPTISADQLDSLGPVYPLTPPTPSAPPMTPSSSISPELPHMVAENSPIALAAFMPPPPYSELPDDLDARNLTSLSDKNNVDNKRQ</sequence>
<evidence type="ECO:0000313" key="4">
    <source>
        <dbReference type="WBParaSite" id="EVEC_0001093101-mRNA-1"/>
    </source>
</evidence>
<feature type="region of interest" description="Disordered" evidence="1">
    <location>
        <begin position="56"/>
        <end position="82"/>
    </location>
</feature>
<reference evidence="2 3" key="2">
    <citation type="submission" date="2018-10" db="EMBL/GenBank/DDBJ databases">
        <authorList>
            <consortium name="Pathogen Informatics"/>
        </authorList>
    </citation>
    <scope>NUCLEOTIDE SEQUENCE [LARGE SCALE GENOMIC DNA]</scope>
</reference>
<dbReference type="EMBL" id="UXUI01010674">
    <property type="protein sequence ID" value="VDD95505.1"/>
    <property type="molecule type" value="Genomic_DNA"/>
</dbReference>
<feature type="region of interest" description="Disordered" evidence="1">
    <location>
        <begin position="98"/>
        <end position="129"/>
    </location>
</feature>
<dbReference type="Proteomes" id="UP000274131">
    <property type="component" value="Unassembled WGS sequence"/>
</dbReference>
<evidence type="ECO:0000256" key="1">
    <source>
        <dbReference type="SAM" id="MobiDB-lite"/>
    </source>
</evidence>
<dbReference type="WBParaSite" id="EVEC_0001093101-mRNA-1">
    <property type="protein sequence ID" value="EVEC_0001093101-mRNA-1"/>
    <property type="gene ID" value="EVEC_0001093101"/>
</dbReference>
<keyword evidence="3" id="KW-1185">Reference proteome</keyword>
<gene>
    <name evidence="2" type="ORF">EVEC_LOCUS10256</name>
</gene>
<organism evidence="4">
    <name type="scientific">Enterobius vermicularis</name>
    <name type="common">Human pinworm</name>
    <dbReference type="NCBI Taxonomy" id="51028"/>
    <lineage>
        <taxon>Eukaryota</taxon>
        <taxon>Metazoa</taxon>
        <taxon>Ecdysozoa</taxon>
        <taxon>Nematoda</taxon>
        <taxon>Chromadorea</taxon>
        <taxon>Rhabditida</taxon>
        <taxon>Spirurina</taxon>
        <taxon>Oxyuridomorpha</taxon>
        <taxon>Oxyuroidea</taxon>
        <taxon>Oxyuridae</taxon>
        <taxon>Enterobius</taxon>
    </lineage>
</organism>
<proteinExistence type="predicted"/>
<dbReference type="AlphaFoldDB" id="A0A0N4VJB0"/>
<protein>
    <submittedName>
        <fullName evidence="4">Mediator of RNA polymerase II transcription subunit 13</fullName>
    </submittedName>
</protein>